<keyword evidence="4" id="KW-0309">Germination</keyword>
<feature type="transmembrane region" description="Helical" evidence="8">
    <location>
        <begin position="268"/>
        <end position="291"/>
    </location>
</feature>
<keyword evidence="7 8" id="KW-0472">Membrane</keyword>
<dbReference type="EMBL" id="JBHTLU010000015">
    <property type="protein sequence ID" value="MFD1221347.1"/>
    <property type="molecule type" value="Genomic_DNA"/>
</dbReference>
<comment type="similarity">
    <text evidence="2">Belongs to the amino acid-polyamine-organocation (APC) superfamily. Spore germination protein (SGP) (TC 2.A.3.9) family.</text>
</comment>
<evidence type="ECO:0000256" key="2">
    <source>
        <dbReference type="ARBA" id="ARBA00007998"/>
    </source>
</evidence>
<keyword evidence="5 8" id="KW-0812">Transmembrane</keyword>
<reference evidence="10" key="1">
    <citation type="journal article" date="2019" name="Int. J. Syst. Evol. Microbiol.">
        <title>The Global Catalogue of Microorganisms (GCM) 10K type strain sequencing project: providing services to taxonomists for standard genome sequencing and annotation.</title>
        <authorList>
            <consortium name="The Broad Institute Genomics Platform"/>
            <consortium name="The Broad Institute Genome Sequencing Center for Infectious Disease"/>
            <person name="Wu L."/>
            <person name="Ma J."/>
        </authorList>
    </citation>
    <scope>NUCLEOTIDE SEQUENCE [LARGE SCALE GENOMIC DNA]</scope>
    <source>
        <strain evidence="10">CCUG 53270</strain>
    </source>
</reference>
<feature type="transmembrane region" description="Helical" evidence="8">
    <location>
        <begin position="7"/>
        <end position="27"/>
    </location>
</feature>
<evidence type="ECO:0000256" key="1">
    <source>
        <dbReference type="ARBA" id="ARBA00004141"/>
    </source>
</evidence>
<comment type="caution">
    <text evidence="9">The sequence shown here is derived from an EMBL/GenBank/DDBJ whole genome shotgun (WGS) entry which is preliminary data.</text>
</comment>
<dbReference type="Pfam" id="PF03845">
    <property type="entry name" value="Spore_permease"/>
    <property type="match status" value="1"/>
</dbReference>
<comment type="subcellular location">
    <subcellularLocation>
        <location evidence="1">Membrane</location>
        <topology evidence="1">Multi-pass membrane protein</topology>
    </subcellularLocation>
</comment>
<organism evidence="9 10">
    <name type="scientific">Paenibacillus vulneris</name>
    <dbReference type="NCBI Taxonomy" id="1133364"/>
    <lineage>
        <taxon>Bacteria</taxon>
        <taxon>Bacillati</taxon>
        <taxon>Bacillota</taxon>
        <taxon>Bacilli</taxon>
        <taxon>Bacillales</taxon>
        <taxon>Paenibacillaceae</taxon>
        <taxon>Paenibacillus</taxon>
    </lineage>
</organism>
<evidence type="ECO:0000256" key="4">
    <source>
        <dbReference type="ARBA" id="ARBA00022544"/>
    </source>
</evidence>
<keyword evidence="6 8" id="KW-1133">Transmembrane helix</keyword>
<feature type="transmembrane region" description="Helical" evidence="8">
    <location>
        <begin position="144"/>
        <end position="161"/>
    </location>
</feature>
<evidence type="ECO:0000313" key="9">
    <source>
        <dbReference type="EMBL" id="MFD1221347.1"/>
    </source>
</evidence>
<evidence type="ECO:0000256" key="5">
    <source>
        <dbReference type="ARBA" id="ARBA00022692"/>
    </source>
</evidence>
<dbReference type="PANTHER" id="PTHR34975">
    <property type="entry name" value="SPORE GERMINATION PROTEIN A2"/>
    <property type="match status" value="1"/>
</dbReference>
<feature type="transmembrane region" description="Helical" evidence="8">
    <location>
        <begin position="189"/>
        <end position="206"/>
    </location>
</feature>
<name>A0ABW3ULL7_9BACL</name>
<feature type="transmembrane region" description="Helical" evidence="8">
    <location>
        <begin position="303"/>
        <end position="322"/>
    </location>
</feature>
<dbReference type="Proteomes" id="UP001597180">
    <property type="component" value="Unassembled WGS sequence"/>
</dbReference>
<accession>A0ABW3ULL7</accession>
<dbReference type="RefSeq" id="WP_345589803.1">
    <property type="nucleotide sequence ID" value="NZ_BAABJG010000021.1"/>
</dbReference>
<feature type="transmembrane region" description="Helical" evidence="8">
    <location>
        <begin position="328"/>
        <end position="351"/>
    </location>
</feature>
<keyword evidence="3" id="KW-0813">Transport</keyword>
<feature type="transmembrane region" description="Helical" evidence="8">
    <location>
        <begin position="79"/>
        <end position="99"/>
    </location>
</feature>
<keyword evidence="10" id="KW-1185">Reference proteome</keyword>
<feature type="transmembrane region" description="Helical" evidence="8">
    <location>
        <begin position="39"/>
        <end position="59"/>
    </location>
</feature>
<proteinExistence type="inferred from homology"/>
<evidence type="ECO:0000256" key="8">
    <source>
        <dbReference type="SAM" id="Phobius"/>
    </source>
</evidence>
<gene>
    <name evidence="9" type="ORF">ACFQ4B_14570</name>
</gene>
<evidence type="ECO:0000256" key="7">
    <source>
        <dbReference type="ARBA" id="ARBA00023136"/>
    </source>
</evidence>
<dbReference type="PANTHER" id="PTHR34975:SF2">
    <property type="entry name" value="SPORE GERMINATION PROTEIN A2"/>
    <property type="match status" value="1"/>
</dbReference>
<feature type="transmembrane region" description="Helical" evidence="8">
    <location>
        <begin position="218"/>
        <end position="240"/>
    </location>
</feature>
<dbReference type="InterPro" id="IPR004761">
    <property type="entry name" value="Spore_GerAB"/>
</dbReference>
<sequence length="365" mass="42496">MKEKLNAFHIALLIYMIEMDISLFDLPRTVVENLGTNGWVGYIILSCVASFNIFLYWVVYKWGNGRSAFQILETSLPKVLLYPFYVVIALIWIGLASLIGKNFIFVFQLLFFQSMHPMLIFFLYCAMVYCLISKTLYNICKANTILFFLTIWIVGLCLFFIKDWQLVRFTTSFLQGASHPPSLASWAEIYKAFVGYELCLFFIPFTNKESKLFKGVMAGHLLTTCVQLFVIWISLGFYSFQQLQTLLYPLMNLLSYIELPFMNRIESLVFPFFLYVNLISTVMFCFAAHMTLKQVFPHARPKWIEIGITAILFAVGWVPQILRKSQELLNTAFYIEMCIAFSMPLLLILVLQFNKWKEQKANHEV</sequence>
<protein>
    <submittedName>
        <fullName evidence="9">GerAB/ArcD/ProY family transporter</fullName>
    </submittedName>
</protein>
<evidence type="ECO:0000256" key="3">
    <source>
        <dbReference type="ARBA" id="ARBA00022448"/>
    </source>
</evidence>
<evidence type="ECO:0000313" key="10">
    <source>
        <dbReference type="Proteomes" id="UP001597180"/>
    </source>
</evidence>
<evidence type="ECO:0000256" key="6">
    <source>
        <dbReference type="ARBA" id="ARBA00022989"/>
    </source>
</evidence>
<feature type="transmembrane region" description="Helical" evidence="8">
    <location>
        <begin position="105"/>
        <end position="132"/>
    </location>
</feature>